<dbReference type="OrthoDB" id="407298at2759"/>
<protein>
    <submittedName>
        <fullName evidence="2">Linoleate 9S-lipoxygenase 6-like</fullName>
    </submittedName>
</protein>
<evidence type="ECO:0000313" key="3">
    <source>
        <dbReference type="Proteomes" id="UP000594638"/>
    </source>
</evidence>
<proteinExistence type="predicted"/>
<evidence type="ECO:0000259" key="1">
    <source>
        <dbReference type="Pfam" id="PF00305"/>
    </source>
</evidence>
<name>A0A8S0PE07_OLEEU</name>
<sequence>MERGEEKNGTKSTTMATAMTLAILTKAWNFTTESQPESFNIDIYVPPDERFRPKKLSEFISNVIQVAMLFVIPDSKAVFINGLSHFEFFNEIQQLFTTTRVQGVEEWVVKILKPETTTTTYEKIFSTRS</sequence>
<dbReference type="Pfam" id="PF00305">
    <property type="entry name" value="Lipoxygenase"/>
    <property type="match status" value="1"/>
</dbReference>
<dbReference type="AlphaFoldDB" id="A0A8S0PE07"/>
<keyword evidence="3" id="KW-1185">Reference proteome</keyword>
<dbReference type="SUPFAM" id="SSF48484">
    <property type="entry name" value="Lipoxigenase"/>
    <property type="match status" value="1"/>
</dbReference>
<dbReference type="InterPro" id="IPR013819">
    <property type="entry name" value="LipOase_C"/>
</dbReference>
<dbReference type="GO" id="GO:0046872">
    <property type="term" value="F:metal ion binding"/>
    <property type="evidence" value="ECO:0007669"/>
    <property type="project" value="InterPro"/>
</dbReference>
<feature type="domain" description="Lipoxygenase" evidence="1">
    <location>
        <begin position="32"/>
        <end position="105"/>
    </location>
</feature>
<dbReference type="Proteomes" id="UP000594638">
    <property type="component" value="Unassembled WGS sequence"/>
</dbReference>
<dbReference type="GO" id="GO:0016702">
    <property type="term" value="F:oxidoreductase activity, acting on single donors with incorporation of molecular oxygen, incorporation of two atoms of oxygen"/>
    <property type="evidence" value="ECO:0007669"/>
    <property type="project" value="InterPro"/>
</dbReference>
<accession>A0A8S0PE07</accession>
<dbReference type="EMBL" id="CACTIH010000031">
    <property type="protein sequence ID" value="CAA2938082.1"/>
    <property type="molecule type" value="Genomic_DNA"/>
</dbReference>
<dbReference type="Gramene" id="OE9A079300T1">
    <property type="protein sequence ID" value="OE9A079300C1"/>
    <property type="gene ID" value="OE9A079300"/>
</dbReference>
<evidence type="ECO:0000313" key="2">
    <source>
        <dbReference type="EMBL" id="CAA2938082.1"/>
    </source>
</evidence>
<gene>
    <name evidence="2" type="ORF">OLEA9_A079300</name>
</gene>
<comment type="caution">
    <text evidence="2">The sequence shown here is derived from an EMBL/GenBank/DDBJ whole genome shotgun (WGS) entry which is preliminary data.</text>
</comment>
<organism evidence="2 3">
    <name type="scientific">Olea europaea subsp. europaea</name>
    <dbReference type="NCBI Taxonomy" id="158383"/>
    <lineage>
        <taxon>Eukaryota</taxon>
        <taxon>Viridiplantae</taxon>
        <taxon>Streptophyta</taxon>
        <taxon>Embryophyta</taxon>
        <taxon>Tracheophyta</taxon>
        <taxon>Spermatophyta</taxon>
        <taxon>Magnoliopsida</taxon>
        <taxon>eudicotyledons</taxon>
        <taxon>Gunneridae</taxon>
        <taxon>Pentapetalae</taxon>
        <taxon>asterids</taxon>
        <taxon>lamiids</taxon>
        <taxon>Lamiales</taxon>
        <taxon>Oleaceae</taxon>
        <taxon>Oleeae</taxon>
        <taxon>Olea</taxon>
    </lineage>
</organism>
<reference evidence="2 3" key="1">
    <citation type="submission" date="2019-12" db="EMBL/GenBank/DDBJ databases">
        <authorList>
            <person name="Alioto T."/>
            <person name="Alioto T."/>
            <person name="Gomez Garrido J."/>
        </authorList>
    </citation>
    <scope>NUCLEOTIDE SEQUENCE [LARGE SCALE GENOMIC DNA]</scope>
</reference>
<dbReference type="InterPro" id="IPR036226">
    <property type="entry name" value="LipOase_C_sf"/>
</dbReference>